<keyword evidence="3 8" id="KW-0808">Transferase</keyword>
<evidence type="ECO:0000256" key="6">
    <source>
        <dbReference type="ARBA" id="ARBA00025705"/>
    </source>
</evidence>
<dbReference type="RefSeq" id="WP_341376306.1">
    <property type="nucleotide sequence ID" value="NZ_JBBUTF010000025.1"/>
</dbReference>
<evidence type="ECO:0000256" key="2">
    <source>
        <dbReference type="ARBA" id="ARBA00022603"/>
    </source>
</evidence>
<dbReference type="InterPro" id="IPR014777">
    <property type="entry name" value="4pyrrole_Mease_sub1"/>
</dbReference>
<evidence type="ECO:0000256" key="4">
    <source>
        <dbReference type="ARBA" id="ARBA00022691"/>
    </source>
</evidence>
<gene>
    <name evidence="8" type="primary">cobA</name>
    <name evidence="8" type="ORF">AACH11_21405</name>
</gene>
<evidence type="ECO:0000259" key="7">
    <source>
        <dbReference type="Pfam" id="PF00590"/>
    </source>
</evidence>
<sequence>MNVLDHDRSGERPRVWLVGAGPGDPGLLTWRAHALLSEATLVLHDQLIGSGVMDLLPSDCVRIDVGKRCGRHAMRQGEICALMVRLAREGHELIRLKGGDPFIFGRGGEELQALRAAGIAVQVVPGISAAQGAAAAFGLPLTQRGLAPSLVLATGHAGLDDMPADAPPLDWAALARPGRTLVFYMGLGALPTICAALQRHGLPSATPAATIEQATRPGQRLVRATLADLPQRARECGVRAPALIVIGEVVALADPALGALVPWTAAAEAVGALRGGPVRAERPEPPIVRVLEAVQGRGPAHCLS</sequence>
<dbReference type="InterPro" id="IPR000878">
    <property type="entry name" value="4pyrrol_Mease"/>
</dbReference>
<dbReference type="Pfam" id="PF00590">
    <property type="entry name" value="TP_methylase"/>
    <property type="match status" value="1"/>
</dbReference>
<dbReference type="InterPro" id="IPR050161">
    <property type="entry name" value="Siro_Cobalamin_biosynth"/>
</dbReference>
<dbReference type="InterPro" id="IPR035996">
    <property type="entry name" value="4pyrrol_Methylase_sf"/>
</dbReference>
<feature type="domain" description="Tetrapyrrole methylase" evidence="7">
    <location>
        <begin position="14"/>
        <end position="229"/>
    </location>
</feature>
<dbReference type="CDD" id="cd11642">
    <property type="entry name" value="SUMT"/>
    <property type="match status" value="1"/>
</dbReference>
<evidence type="ECO:0000256" key="5">
    <source>
        <dbReference type="ARBA" id="ARBA00023244"/>
    </source>
</evidence>
<proteinExistence type="predicted"/>
<accession>A0ABU9BF18</accession>
<dbReference type="EMBL" id="JBBUTF010000025">
    <property type="protein sequence ID" value="MEK8028524.1"/>
    <property type="molecule type" value="Genomic_DNA"/>
</dbReference>
<dbReference type="PANTHER" id="PTHR45790:SF1">
    <property type="entry name" value="SIROHEME SYNTHASE"/>
    <property type="match status" value="1"/>
</dbReference>
<keyword evidence="5" id="KW-0627">Porphyrin biosynthesis</keyword>
<dbReference type="InterPro" id="IPR006366">
    <property type="entry name" value="CobA/CysG_C"/>
</dbReference>
<dbReference type="SUPFAM" id="SSF53790">
    <property type="entry name" value="Tetrapyrrole methylase"/>
    <property type="match status" value="1"/>
</dbReference>
<comment type="pathway">
    <text evidence="6">Porphyrin-containing compound metabolism; siroheme biosynthesis; precorrin-2 from uroporphyrinogen III: step 1/1.</text>
</comment>
<dbReference type="GO" id="GO:0032259">
    <property type="term" value="P:methylation"/>
    <property type="evidence" value="ECO:0007669"/>
    <property type="project" value="UniProtKB-KW"/>
</dbReference>
<comment type="caution">
    <text evidence="8">The sequence shown here is derived from an EMBL/GenBank/DDBJ whole genome shotgun (WGS) entry which is preliminary data.</text>
</comment>
<name>A0ABU9BF18_9BURK</name>
<dbReference type="NCBIfam" id="NF004790">
    <property type="entry name" value="PRK06136.1"/>
    <property type="match status" value="1"/>
</dbReference>
<dbReference type="Proteomes" id="UP001368500">
    <property type="component" value="Unassembled WGS sequence"/>
</dbReference>
<dbReference type="Gene3D" id="3.40.1010.10">
    <property type="entry name" value="Cobalt-precorrin-4 Transmethylase, Domain 1"/>
    <property type="match status" value="1"/>
</dbReference>
<dbReference type="EC" id="2.1.1.107" evidence="1"/>
<reference evidence="8 9" key="1">
    <citation type="submission" date="2024-04" db="EMBL/GenBank/DDBJ databases">
        <title>Novel species of the genus Ideonella isolated from streams.</title>
        <authorList>
            <person name="Lu H."/>
        </authorList>
    </citation>
    <scope>NUCLEOTIDE SEQUENCE [LARGE SCALE GENOMIC DNA]</scope>
    <source>
        <strain evidence="8 9">BYS139W</strain>
    </source>
</reference>
<dbReference type="InterPro" id="IPR014776">
    <property type="entry name" value="4pyrrole_Mease_sub2"/>
</dbReference>
<keyword evidence="9" id="KW-1185">Reference proteome</keyword>
<evidence type="ECO:0000313" key="8">
    <source>
        <dbReference type="EMBL" id="MEK8028524.1"/>
    </source>
</evidence>
<evidence type="ECO:0000256" key="1">
    <source>
        <dbReference type="ARBA" id="ARBA00012162"/>
    </source>
</evidence>
<evidence type="ECO:0000313" key="9">
    <source>
        <dbReference type="Proteomes" id="UP001368500"/>
    </source>
</evidence>
<organism evidence="8 9">
    <name type="scientific">Pseudaquabacterium rugosum</name>
    <dbReference type="NCBI Taxonomy" id="2984194"/>
    <lineage>
        <taxon>Bacteria</taxon>
        <taxon>Pseudomonadati</taxon>
        <taxon>Pseudomonadota</taxon>
        <taxon>Betaproteobacteria</taxon>
        <taxon>Burkholderiales</taxon>
        <taxon>Sphaerotilaceae</taxon>
        <taxon>Pseudaquabacterium</taxon>
    </lineage>
</organism>
<dbReference type="Gene3D" id="3.30.950.10">
    <property type="entry name" value="Methyltransferase, Cobalt-precorrin-4 Transmethylase, Domain 2"/>
    <property type="match status" value="1"/>
</dbReference>
<dbReference type="PANTHER" id="PTHR45790">
    <property type="entry name" value="SIROHEME SYNTHASE-RELATED"/>
    <property type="match status" value="1"/>
</dbReference>
<keyword evidence="4" id="KW-0949">S-adenosyl-L-methionine</keyword>
<dbReference type="GO" id="GO:0004851">
    <property type="term" value="F:uroporphyrin-III C-methyltransferase activity"/>
    <property type="evidence" value="ECO:0007669"/>
    <property type="project" value="UniProtKB-EC"/>
</dbReference>
<evidence type="ECO:0000256" key="3">
    <source>
        <dbReference type="ARBA" id="ARBA00022679"/>
    </source>
</evidence>
<keyword evidence="2 8" id="KW-0489">Methyltransferase</keyword>
<dbReference type="NCBIfam" id="TIGR01469">
    <property type="entry name" value="cobA_cysG_Cterm"/>
    <property type="match status" value="1"/>
</dbReference>
<protein>
    <recommendedName>
        <fullName evidence="1">uroporphyrinogen-III C-methyltransferase</fullName>
        <ecNumber evidence="1">2.1.1.107</ecNumber>
    </recommendedName>
</protein>